<dbReference type="InterPro" id="IPR011663">
    <property type="entry name" value="UTRA"/>
</dbReference>
<dbReference type="InterPro" id="IPR000524">
    <property type="entry name" value="Tscrpt_reg_HTH_GntR"/>
</dbReference>
<dbReference type="RefSeq" id="WP_086284949.1">
    <property type="nucleotide sequence ID" value="NZ_NGMO01000003.1"/>
</dbReference>
<dbReference type="PANTHER" id="PTHR44846:SF12">
    <property type="entry name" value="HTH-TYPE TRANSCRIPTIONAL REGULATOR TRER"/>
    <property type="match status" value="1"/>
</dbReference>
<dbReference type="SMART" id="SM00866">
    <property type="entry name" value="UTRA"/>
    <property type="match status" value="1"/>
</dbReference>
<proteinExistence type="predicted"/>
<sequence length="238" mass="28217">MKKYKDISNQILERIHKGLYLPETFLPSERKLMTEFNVARQTIRSALKDLEQNGYIEKLPAKGSKVIPHDKINFFVSDLSGTSEKYHFTDHQLKTEILQLKKIDVDEKLRENSGFSLGETVWYLIRKRSLNEQAVILEFDYLRLSIVPTLTEEILIQSLYHYLEQNLQLKLHCSKKEISVENIELPVAQHLTHDHRDKNMIVVRNWAYLNDYTQFQYTESWHQVDSFKFVLLADRPLH</sequence>
<dbReference type="Pfam" id="PF07702">
    <property type="entry name" value="UTRA"/>
    <property type="match status" value="1"/>
</dbReference>
<dbReference type="GO" id="GO:0003677">
    <property type="term" value="F:DNA binding"/>
    <property type="evidence" value="ECO:0007669"/>
    <property type="project" value="UniProtKB-KW"/>
</dbReference>
<dbReference type="PANTHER" id="PTHR44846">
    <property type="entry name" value="MANNOSYL-D-GLYCERATE TRANSPORT/METABOLISM SYSTEM REPRESSOR MNGR-RELATED"/>
    <property type="match status" value="1"/>
</dbReference>
<dbReference type="CDD" id="cd07377">
    <property type="entry name" value="WHTH_GntR"/>
    <property type="match status" value="1"/>
</dbReference>
<dbReference type="InterPro" id="IPR050679">
    <property type="entry name" value="Bact_HTH_transcr_reg"/>
</dbReference>
<organism evidence="5 6">
    <name type="scientific">Candidatus Enterococcus wittei</name>
    <dbReference type="NCBI Taxonomy" id="1987383"/>
    <lineage>
        <taxon>Bacteria</taxon>
        <taxon>Bacillati</taxon>
        <taxon>Bacillota</taxon>
        <taxon>Bacilli</taxon>
        <taxon>Lactobacillales</taxon>
        <taxon>Enterococcaceae</taxon>
        <taxon>Enterococcus</taxon>
    </lineage>
</organism>
<evidence type="ECO:0000313" key="6">
    <source>
        <dbReference type="Proteomes" id="UP000194933"/>
    </source>
</evidence>
<feature type="domain" description="HTH gntR-type" evidence="4">
    <location>
        <begin position="1"/>
        <end position="69"/>
    </location>
</feature>
<protein>
    <submittedName>
        <fullName evidence="5">Trehalose operon repressor</fullName>
    </submittedName>
</protein>
<keyword evidence="3" id="KW-0804">Transcription</keyword>
<dbReference type="Gene3D" id="3.40.1410.10">
    <property type="entry name" value="Chorismate lyase-like"/>
    <property type="match status" value="1"/>
</dbReference>
<dbReference type="AlphaFoldDB" id="A0A242JXY3"/>
<keyword evidence="1" id="KW-0805">Transcription regulation</keyword>
<dbReference type="InterPro" id="IPR028978">
    <property type="entry name" value="Chorismate_lyase_/UTRA_dom_sf"/>
</dbReference>
<evidence type="ECO:0000256" key="1">
    <source>
        <dbReference type="ARBA" id="ARBA00023015"/>
    </source>
</evidence>
<dbReference type="Proteomes" id="UP000194933">
    <property type="component" value="Unassembled WGS sequence"/>
</dbReference>
<evidence type="ECO:0000313" key="5">
    <source>
        <dbReference type="EMBL" id="OTP10176.1"/>
    </source>
</evidence>
<dbReference type="STRING" id="1987383.A5844_001874"/>
<dbReference type="SUPFAM" id="SSF64288">
    <property type="entry name" value="Chorismate lyase-like"/>
    <property type="match status" value="1"/>
</dbReference>
<dbReference type="SMART" id="SM00345">
    <property type="entry name" value="HTH_GNTR"/>
    <property type="match status" value="1"/>
</dbReference>
<dbReference type="InterPro" id="IPR036390">
    <property type="entry name" value="WH_DNA-bd_sf"/>
</dbReference>
<dbReference type="PROSITE" id="PS50949">
    <property type="entry name" value="HTH_GNTR"/>
    <property type="match status" value="1"/>
</dbReference>
<dbReference type="PRINTS" id="PR00035">
    <property type="entry name" value="HTHGNTR"/>
</dbReference>
<name>A0A242JXY3_9ENTE</name>
<keyword evidence="2" id="KW-0238">DNA-binding</keyword>
<comment type="caution">
    <text evidence="5">The sequence shown here is derived from an EMBL/GenBank/DDBJ whole genome shotgun (WGS) entry which is preliminary data.</text>
</comment>
<accession>A0A242JXY3</accession>
<gene>
    <name evidence="5" type="ORF">A5844_001874</name>
</gene>
<dbReference type="SUPFAM" id="SSF46785">
    <property type="entry name" value="Winged helix' DNA-binding domain"/>
    <property type="match status" value="1"/>
</dbReference>
<dbReference type="GO" id="GO:0045892">
    <property type="term" value="P:negative regulation of DNA-templated transcription"/>
    <property type="evidence" value="ECO:0007669"/>
    <property type="project" value="TreeGrafter"/>
</dbReference>
<dbReference type="EMBL" id="NGMO01000003">
    <property type="protein sequence ID" value="OTP10176.1"/>
    <property type="molecule type" value="Genomic_DNA"/>
</dbReference>
<evidence type="ECO:0000256" key="2">
    <source>
        <dbReference type="ARBA" id="ARBA00023125"/>
    </source>
</evidence>
<evidence type="ECO:0000259" key="4">
    <source>
        <dbReference type="PROSITE" id="PS50949"/>
    </source>
</evidence>
<keyword evidence="6" id="KW-1185">Reference proteome</keyword>
<dbReference type="GO" id="GO:0003700">
    <property type="term" value="F:DNA-binding transcription factor activity"/>
    <property type="evidence" value="ECO:0007669"/>
    <property type="project" value="InterPro"/>
</dbReference>
<dbReference type="Pfam" id="PF00392">
    <property type="entry name" value="GntR"/>
    <property type="match status" value="1"/>
</dbReference>
<dbReference type="InterPro" id="IPR036388">
    <property type="entry name" value="WH-like_DNA-bd_sf"/>
</dbReference>
<reference evidence="5 6" key="1">
    <citation type="submission" date="2017-05" db="EMBL/GenBank/DDBJ databases">
        <title>The Genome Sequence of Enterococcus sp. 10A9_DIV0425.</title>
        <authorList>
            <consortium name="The Broad Institute Genomics Platform"/>
            <consortium name="The Broad Institute Genomic Center for Infectious Diseases"/>
            <person name="Earl A."/>
            <person name="Manson A."/>
            <person name="Schwartman J."/>
            <person name="Gilmore M."/>
            <person name="Abouelleil A."/>
            <person name="Cao P."/>
            <person name="Chapman S."/>
            <person name="Cusick C."/>
            <person name="Shea T."/>
            <person name="Young S."/>
            <person name="Neafsey D."/>
            <person name="Nusbaum C."/>
            <person name="Birren B."/>
        </authorList>
    </citation>
    <scope>NUCLEOTIDE SEQUENCE [LARGE SCALE GENOMIC DNA]</scope>
    <source>
        <strain evidence="5 6">10A9_DIV0425</strain>
    </source>
</reference>
<dbReference type="Gene3D" id="1.10.10.10">
    <property type="entry name" value="Winged helix-like DNA-binding domain superfamily/Winged helix DNA-binding domain"/>
    <property type="match status" value="1"/>
</dbReference>
<evidence type="ECO:0000256" key="3">
    <source>
        <dbReference type="ARBA" id="ARBA00023163"/>
    </source>
</evidence>